<accession>A0A9C6WC57</accession>
<dbReference type="AlphaFoldDB" id="A0A9C6WC57"/>
<evidence type="ECO:0000313" key="1">
    <source>
        <dbReference type="Proteomes" id="UP000515211"/>
    </source>
</evidence>
<name>A0A9C6WC57_ARADU</name>
<reference evidence="1" key="1">
    <citation type="journal article" date="2016" name="Nat. Genet.">
        <title>The genome sequences of Arachis duranensis and Arachis ipaensis, the diploid ancestors of cultivated peanut.</title>
        <authorList>
            <person name="Bertioli D.J."/>
            <person name="Cannon S.B."/>
            <person name="Froenicke L."/>
            <person name="Huang G."/>
            <person name="Farmer A.D."/>
            <person name="Cannon E.K."/>
            <person name="Liu X."/>
            <person name="Gao D."/>
            <person name="Clevenger J."/>
            <person name="Dash S."/>
            <person name="Ren L."/>
            <person name="Moretzsohn M.C."/>
            <person name="Shirasawa K."/>
            <person name="Huang W."/>
            <person name="Vidigal B."/>
            <person name="Abernathy B."/>
            <person name="Chu Y."/>
            <person name="Niederhuth C.E."/>
            <person name="Umale P."/>
            <person name="Araujo A.C."/>
            <person name="Kozik A."/>
            <person name="Kim K.D."/>
            <person name="Burow M.D."/>
            <person name="Varshney R.K."/>
            <person name="Wang X."/>
            <person name="Zhang X."/>
            <person name="Barkley N."/>
            <person name="Guimaraes P.M."/>
            <person name="Isobe S."/>
            <person name="Guo B."/>
            <person name="Liao B."/>
            <person name="Stalker H.T."/>
            <person name="Schmitz R.J."/>
            <person name="Scheffler B.E."/>
            <person name="Leal-Bertioli S.C."/>
            <person name="Xun X."/>
            <person name="Jackson S.A."/>
            <person name="Michelmore R."/>
            <person name="Ozias-Akins P."/>
        </authorList>
    </citation>
    <scope>NUCLEOTIDE SEQUENCE [LARGE SCALE GENOMIC DNA]</scope>
    <source>
        <strain evidence="1">cv. V14167</strain>
    </source>
</reference>
<dbReference type="Proteomes" id="UP000515211">
    <property type="component" value="Chromosome 9"/>
</dbReference>
<proteinExistence type="predicted"/>
<dbReference type="RefSeq" id="XP_052109712.1">
    <property type="nucleotide sequence ID" value="XM_052253752.1"/>
</dbReference>
<evidence type="ECO:0000313" key="2">
    <source>
        <dbReference type="RefSeq" id="XP_052109712.1"/>
    </source>
</evidence>
<reference evidence="2" key="2">
    <citation type="submission" date="2025-08" db="UniProtKB">
        <authorList>
            <consortium name="RefSeq"/>
        </authorList>
    </citation>
    <scope>IDENTIFICATION</scope>
    <source>
        <tissue evidence="2">Whole plant</tissue>
    </source>
</reference>
<dbReference type="GeneID" id="127741421"/>
<sequence length="103" mass="11832">MILEGKLKVLELKHEVIIVVIIYIYSSVEVEKNRVKIMKLSELQTEQAMEKQIRLLSNIGTNVQLMYKANMNPFDLSHFLCSNSNQVSNSFKWSSGDLKNKGN</sequence>
<keyword evidence="1" id="KW-1185">Reference proteome</keyword>
<gene>
    <name evidence="2" type="primary">LOC127741421</name>
</gene>
<organism evidence="1 2">
    <name type="scientific">Arachis duranensis</name>
    <name type="common">Wild peanut</name>
    <dbReference type="NCBI Taxonomy" id="130453"/>
    <lineage>
        <taxon>Eukaryota</taxon>
        <taxon>Viridiplantae</taxon>
        <taxon>Streptophyta</taxon>
        <taxon>Embryophyta</taxon>
        <taxon>Tracheophyta</taxon>
        <taxon>Spermatophyta</taxon>
        <taxon>Magnoliopsida</taxon>
        <taxon>eudicotyledons</taxon>
        <taxon>Gunneridae</taxon>
        <taxon>Pentapetalae</taxon>
        <taxon>rosids</taxon>
        <taxon>fabids</taxon>
        <taxon>Fabales</taxon>
        <taxon>Fabaceae</taxon>
        <taxon>Papilionoideae</taxon>
        <taxon>50 kb inversion clade</taxon>
        <taxon>dalbergioids sensu lato</taxon>
        <taxon>Dalbergieae</taxon>
        <taxon>Pterocarpus clade</taxon>
        <taxon>Arachis</taxon>
    </lineage>
</organism>
<protein>
    <submittedName>
        <fullName evidence="2">Uncharacterized protein LOC127741421 isoform X2</fullName>
    </submittedName>
</protein>